<dbReference type="InterPro" id="IPR001208">
    <property type="entry name" value="MCM_dom"/>
</dbReference>
<evidence type="ECO:0000313" key="6">
    <source>
        <dbReference type="EMBL" id="MTD62136.1"/>
    </source>
</evidence>
<dbReference type="InterPro" id="IPR003593">
    <property type="entry name" value="AAA+_ATPase"/>
</dbReference>
<protein>
    <submittedName>
        <fullName evidence="6">YifB family Mg chelatase-like AAA ATPase</fullName>
    </submittedName>
</protein>
<dbReference type="InterPro" id="IPR027417">
    <property type="entry name" value="P-loop_NTPase"/>
</dbReference>
<dbReference type="AlphaFoldDB" id="A0A844GJ68"/>
<dbReference type="InterPro" id="IPR004482">
    <property type="entry name" value="Mg_chelat-rel"/>
</dbReference>
<name>A0A844GJ68_9FIRM</name>
<dbReference type="Proteomes" id="UP000437824">
    <property type="component" value="Unassembled WGS sequence"/>
</dbReference>
<organism evidence="6 7">
    <name type="scientific">Blautia luti DSM 14534 = JCM 17040</name>
    <dbReference type="NCBI Taxonomy" id="649762"/>
    <lineage>
        <taxon>Bacteria</taxon>
        <taxon>Bacillati</taxon>
        <taxon>Bacillota</taxon>
        <taxon>Clostridia</taxon>
        <taxon>Lachnospirales</taxon>
        <taxon>Lachnospiraceae</taxon>
        <taxon>Blautia</taxon>
    </lineage>
</organism>
<evidence type="ECO:0000256" key="4">
    <source>
        <dbReference type="SAM" id="MobiDB-lite"/>
    </source>
</evidence>
<reference evidence="6 7" key="1">
    <citation type="submission" date="2019-11" db="EMBL/GenBank/DDBJ databases">
        <title>Draft genome sequence of Blautia luti DSM 14534T, isolated from human stool.</title>
        <authorList>
            <person name="Ortiz R."/>
            <person name="Melis-Arcos F."/>
            <person name="Covarrubias P."/>
            <person name="Cardenas J.P."/>
            <person name="Perez-Donoso J."/>
            <person name="Almonacid D."/>
        </authorList>
    </citation>
    <scope>NUCLEOTIDE SEQUENCE [LARGE SCALE GENOMIC DNA]</scope>
    <source>
        <strain evidence="6 7">DSM 14534</strain>
    </source>
</reference>
<dbReference type="NCBIfam" id="TIGR00368">
    <property type="entry name" value="YifB family Mg chelatase-like AAA ATPase"/>
    <property type="match status" value="1"/>
</dbReference>
<comment type="caution">
    <text evidence="6">The sequence shown here is derived from an EMBL/GenBank/DDBJ whole genome shotgun (WGS) entry which is preliminary data.</text>
</comment>
<proteinExistence type="inferred from homology"/>
<feature type="domain" description="AAA+ ATPase" evidence="5">
    <location>
        <begin position="210"/>
        <end position="392"/>
    </location>
</feature>
<dbReference type="InterPro" id="IPR025158">
    <property type="entry name" value="Mg_chelat-rel_C"/>
</dbReference>
<dbReference type="SUPFAM" id="SSF52540">
    <property type="entry name" value="P-loop containing nucleoside triphosphate hydrolases"/>
    <property type="match status" value="1"/>
</dbReference>
<keyword evidence="2" id="KW-0547">Nucleotide-binding</keyword>
<dbReference type="InterPro" id="IPR014721">
    <property type="entry name" value="Ribsml_uS5_D2-typ_fold_subgr"/>
</dbReference>
<dbReference type="Gene3D" id="3.40.50.300">
    <property type="entry name" value="P-loop containing nucleotide triphosphate hydrolases"/>
    <property type="match status" value="1"/>
</dbReference>
<dbReference type="GO" id="GO:0005524">
    <property type="term" value="F:ATP binding"/>
    <property type="evidence" value="ECO:0007669"/>
    <property type="project" value="UniProtKB-KW"/>
</dbReference>
<dbReference type="InterPro" id="IPR000523">
    <property type="entry name" value="Mg_chelatse_chII-like_cat_dom"/>
</dbReference>
<comment type="similarity">
    <text evidence="1">Belongs to the Mg-chelatase subunits D/I family. ComM subfamily.</text>
</comment>
<gene>
    <name evidence="6" type="ORF">GKZ57_12995</name>
</gene>
<dbReference type="Gene3D" id="3.30.230.10">
    <property type="match status" value="1"/>
</dbReference>
<dbReference type="GO" id="GO:0003677">
    <property type="term" value="F:DNA binding"/>
    <property type="evidence" value="ECO:0007669"/>
    <property type="project" value="InterPro"/>
</dbReference>
<dbReference type="SUPFAM" id="SSF54211">
    <property type="entry name" value="Ribosomal protein S5 domain 2-like"/>
    <property type="match status" value="1"/>
</dbReference>
<dbReference type="PRINTS" id="PR01657">
    <property type="entry name" value="MCMFAMILY"/>
</dbReference>
<dbReference type="PANTHER" id="PTHR32039:SF7">
    <property type="entry name" value="COMPETENCE PROTEIN COMM"/>
    <property type="match status" value="1"/>
</dbReference>
<dbReference type="Pfam" id="PF01078">
    <property type="entry name" value="Mg_chelatase"/>
    <property type="match status" value="1"/>
</dbReference>
<dbReference type="InterPro" id="IPR020568">
    <property type="entry name" value="Ribosomal_Su5_D2-typ_SF"/>
</dbReference>
<evidence type="ECO:0000259" key="5">
    <source>
        <dbReference type="SMART" id="SM00382"/>
    </source>
</evidence>
<dbReference type="PANTHER" id="PTHR32039">
    <property type="entry name" value="MAGNESIUM-CHELATASE SUBUNIT CHLI"/>
    <property type="match status" value="1"/>
</dbReference>
<evidence type="ECO:0000256" key="1">
    <source>
        <dbReference type="ARBA" id="ARBA00006354"/>
    </source>
</evidence>
<feature type="region of interest" description="Disordered" evidence="4">
    <location>
        <begin position="266"/>
        <end position="289"/>
    </location>
</feature>
<evidence type="ECO:0000256" key="2">
    <source>
        <dbReference type="ARBA" id="ARBA00022741"/>
    </source>
</evidence>
<dbReference type="Pfam" id="PF13541">
    <property type="entry name" value="ChlI"/>
    <property type="match status" value="1"/>
</dbReference>
<dbReference type="EMBL" id="WMBC01000011">
    <property type="protein sequence ID" value="MTD62136.1"/>
    <property type="molecule type" value="Genomic_DNA"/>
</dbReference>
<evidence type="ECO:0000256" key="3">
    <source>
        <dbReference type="ARBA" id="ARBA00022840"/>
    </source>
</evidence>
<sequence length="507" mass="55786">MFASVLSAAIMGVEVRPVKVEADVSNGLPSFVMVGFPSTQVKEAQDRVRTAFKNNGFNFPPKKITVNLAPADMKKEGSGFDLPVAAAVLSAFEMIPGEVLKGVMMAGEISLSGEIHGISGILPIILCARSLGCRLCVVPRENLAEGRLVSDVHVAGVRNLTELLKCLKNPEPFLKEEVFVPEEGGTAGVDFADIEGQEGARRAAEIAVSGFHNILFIGPPGTGKTMFARRLPTIMPPLTFEEKLELTRIYSIAGLLSEKQPLISQRPFRSPHHTSSPQSMAGGGKNPKPGEITLAHRGVLFLDEMPEFSRRSLELLRQPLEDRVIQISRVSGTYLFPADFMLCAAMNPCPCGYYPDMNRCTCTAGEVAHYMGKISRPLLDRIDICTEVPPVSFQELKKAVPGESSARIRERVRNVQKIQEERYRGENIRFNGQLQSRMIDRYCPVTDSASRLLAMAFDRISFSARSYHRLLKVARTIADMEGEEVIASHHVGEALSYRALEKDSVIK</sequence>
<keyword evidence="3" id="KW-0067">ATP-binding</keyword>
<dbReference type="Pfam" id="PF13335">
    <property type="entry name" value="Mg_chelatase_C"/>
    <property type="match status" value="1"/>
</dbReference>
<dbReference type="SMART" id="SM00382">
    <property type="entry name" value="AAA"/>
    <property type="match status" value="1"/>
</dbReference>
<accession>A0A844GJ68</accession>
<dbReference type="InterPro" id="IPR045006">
    <property type="entry name" value="CHLI-like"/>
</dbReference>
<evidence type="ECO:0000313" key="7">
    <source>
        <dbReference type="Proteomes" id="UP000437824"/>
    </source>
</evidence>